<dbReference type="Proteomes" id="UP000035034">
    <property type="component" value="Unassembled WGS sequence"/>
</dbReference>
<proteinExistence type="predicted"/>
<sequence>MRQLWQSRTRGSAPSLTRTRATLANTHTLAPSPDISAPIAGGLHDGRALTSVLPGGGSERFAFGPSQMVLINDHTSPKDYVFDVDVPPGGHIRINPDGSATVVARVPEIPAR</sequence>
<dbReference type="STRING" id="1077974.GOEFS_004_00470"/>
<protein>
    <submittedName>
        <fullName evidence="1">Uncharacterized protein</fullName>
    </submittedName>
</protein>
<reference evidence="1 2" key="1">
    <citation type="submission" date="2011-12" db="EMBL/GenBank/DDBJ databases">
        <title>Whole genome shotgun sequence of Gordonia effusa NBRC 100432.</title>
        <authorList>
            <person name="Yoshida I."/>
            <person name="Takarada H."/>
            <person name="Hosoyama A."/>
            <person name="Tsuchikane K."/>
            <person name="Katsumata H."/>
            <person name="Yamazaki S."/>
            <person name="Fujita N."/>
        </authorList>
    </citation>
    <scope>NUCLEOTIDE SEQUENCE [LARGE SCALE GENOMIC DNA]</scope>
    <source>
        <strain evidence="1 2">NBRC 100432</strain>
    </source>
</reference>
<evidence type="ECO:0000313" key="1">
    <source>
        <dbReference type="EMBL" id="GAB16532.1"/>
    </source>
</evidence>
<evidence type="ECO:0000313" key="2">
    <source>
        <dbReference type="Proteomes" id="UP000035034"/>
    </source>
</evidence>
<keyword evidence="2" id="KW-1185">Reference proteome</keyword>
<dbReference type="EMBL" id="BAEH01000004">
    <property type="protein sequence ID" value="GAB16532.1"/>
    <property type="molecule type" value="Genomic_DNA"/>
</dbReference>
<organism evidence="1 2">
    <name type="scientific">Gordonia effusa NBRC 100432</name>
    <dbReference type="NCBI Taxonomy" id="1077974"/>
    <lineage>
        <taxon>Bacteria</taxon>
        <taxon>Bacillati</taxon>
        <taxon>Actinomycetota</taxon>
        <taxon>Actinomycetes</taxon>
        <taxon>Mycobacteriales</taxon>
        <taxon>Gordoniaceae</taxon>
        <taxon>Gordonia</taxon>
    </lineage>
</organism>
<name>H0QUN1_9ACTN</name>
<accession>H0QUN1</accession>
<gene>
    <name evidence="1" type="ORF">GOEFS_004_00470</name>
</gene>
<comment type="caution">
    <text evidence="1">The sequence shown here is derived from an EMBL/GenBank/DDBJ whole genome shotgun (WGS) entry which is preliminary data.</text>
</comment>
<dbReference type="AlphaFoldDB" id="H0QUN1"/>